<dbReference type="Pfam" id="PF12796">
    <property type="entry name" value="Ank_2"/>
    <property type="match status" value="1"/>
</dbReference>
<dbReference type="OrthoDB" id="2441380at2759"/>
<dbReference type="EMBL" id="CAJPDQ010000003">
    <property type="protein sequence ID" value="CAF9906665.1"/>
    <property type="molecule type" value="Genomic_DNA"/>
</dbReference>
<dbReference type="InterPro" id="IPR036673">
    <property type="entry name" value="Cyanovirin-N_sf"/>
</dbReference>
<dbReference type="AlphaFoldDB" id="A0A8H3I7Y8"/>
<proteinExistence type="predicted"/>
<comment type="caution">
    <text evidence="5">The sequence shown here is derived from an EMBL/GenBank/DDBJ whole genome shotgun (WGS) entry which is preliminary data.</text>
</comment>
<evidence type="ECO:0000259" key="4">
    <source>
        <dbReference type="SMART" id="SM01111"/>
    </source>
</evidence>
<evidence type="ECO:0000313" key="6">
    <source>
        <dbReference type="Proteomes" id="UP000664169"/>
    </source>
</evidence>
<feature type="repeat" description="ANK" evidence="3">
    <location>
        <begin position="40"/>
        <end position="74"/>
    </location>
</feature>
<evidence type="ECO:0000313" key="5">
    <source>
        <dbReference type="EMBL" id="CAF9906665.1"/>
    </source>
</evidence>
<accession>A0A8H3I7Y8</accession>
<organism evidence="5 6">
    <name type="scientific">Gomphillus americanus</name>
    <dbReference type="NCBI Taxonomy" id="1940652"/>
    <lineage>
        <taxon>Eukaryota</taxon>
        <taxon>Fungi</taxon>
        <taxon>Dikarya</taxon>
        <taxon>Ascomycota</taxon>
        <taxon>Pezizomycotina</taxon>
        <taxon>Lecanoromycetes</taxon>
        <taxon>OSLEUM clade</taxon>
        <taxon>Ostropomycetidae</taxon>
        <taxon>Ostropales</taxon>
        <taxon>Graphidaceae</taxon>
        <taxon>Gomphilloideae</taxon>
        <taxon>Gomphillus</taxon>
    </lineage>
</organism>
<dbReference type="SMART" id="SM00248">
    <property type="entry name" value="ANK"/>
    <property type="match status" value="3"/>
</dbReference>
<name>A0A8H3I7Y8_9LECA</name>
<dbReference type="Pfam" id="PF08881">
    <property type="entry name" value="CVNH"/>
    <property type="match status" value="1"/>
</dbReference>
<dbReference type="Gene3D" id="2.30.60.10">
    <property type="entry name" value="Cyanovirin-N"/>
    <property type="match status" value="1"/>
</dbReference>
<dbReference type="InterPro" id="IPR011058">
    <property type="entry name" value="Cyanovirin-N"/>
</dbReference>
<keyword evidence="1" id="KW-0677">Repeat</keyword>
<dbReference type="PROSITE" id="PS50297">
    <property type="entry name" value="ANK_REP_REGION"/>
    <property type="match status" value="1"/>
</dbReference>
<keyword evidence="2 3" id="KW-0040">ANK repeat</keyword>
<keyword evidence="6" id="KW-1185">Reference proteome</keyword>
<reference evidence="5" key="1">
    <citation type="submission" date="2021-03" db="EMBL/GenBank/DDBJ databases">
        <authorList>
            <person name="Tagirdzhanova G."/>
        </authorList>
    </citation>
    <scope>NUCLEOTIDE SEQUENCE</scope>
</reference>
<gene>
    <name evidence="5" type="ORF">GOMPHAMPRED_004850</name>
</gene>
<dbReference type="PANTHER" id="PTHR24126">
    <property type="entry name" value="ANKYRIN REPEAT, PH AND SEC7 DOMAIN CONTAINING PROTEIN SECG-RELATED"/>
    <property type="match status" value="1"/>
</dbReference>
<dbReference type="InterPro" id="IPR002110">
    <property type="entry name" value="Ankyrin_rpt"/>
</dbReference>
<dbReference type="InterPro" id="IPR036770">
    <property type="entry name" value="Ankyrin_rpt-contain_sf"/>
</dbReference>
<protein>
    <recommendedName>
        <fullName evidence="4">Cyanovirin-N domain-containing protein</fullName>
    </recommendedName>
</protein>
<sequence length="305" mass="34052">MAKYDQEIAIALLRAISCNYDNAAKLIIEAGVNVNISDGDGTTPLMQAASRKHSSGHMIKYLLGRGADLDLQDFAGSSCTHHIWTVEALEVLLAYEADINARDNSGPTPLLQVLLNGGRFAHQQDPLAWVSHLDRRLLYDAMLRRGADPDIKNKYGNTARMLTFRSSNYFEPDFSASSFQICLDSKMNPTANCVRYTERRVRSIINLCSCLGNHDGKFFWIEGGDFFRSARNVKLFNQGRVLVAELLDNKCNWKVANISLDERIENRNGVLRFERLAPHATRIEESLTKADLSACVSGRGTCTNC</sequence>
<evidence type="ECO:0000256" key="2">
    <source>
        <dbReference type="ARBA" id="ARBA00023043"/>
    </source>
</evidence>
<dbReference type="Proteomes" id="UP000664169">
    <property type="component" value="Unassembled WGS sequence"/>
</dbReference>
<dbReference type="SUPFAM" id="SSF48403">
    <property type="entry name" value="Ankyrin repeat"/>
    <property type="match status" value="1"/>
</dbReference>
<dbReference type="PROSITE" id="PS50088">
    <property type="entry name" value="ANK_REPEAT"/>
    <property type="match status" value="1"/>
</dbReference>
<dbReference type="PANTHER" id="PTHR24126:SF61">
    <property type="entry name" value="CHROMOSOME UNDETERMINED SCAFFOLD_2, WHOLE GENOME SHOTGUN SEQUENCE"/>
    <property type="match status" value="1"/>
</dbReference>
<dbReference type="SMART" id="SM01111">
    <property type="entry name" value="CVNH"/>
    <property type="match status" value="1"/>
</dbReference>
<dbReference type="SUPFAM" id="SSF51322">
    <property type="entry name" value="Cyanovirin-N"/>
    <property type="match status" value="1"/>
</dbReference>
<evidence type="ECO:0000256" key="1">
    <source>
        <dbReference type="ARBA" id="ARBA00022737"/>
    </source>
</evidence>
<evidence type="ECO:0000256" key="3">
    <source>
        <dbReference type="PROSITE-ProRule" id="PRU00023"/>
    </source>
</evidence>
<feature type="domain" description="Cyanovirin-N" evidence="4">
    <location>
        <begin position="173"/>
        <end position="273"/>
    </location>
</feature>
<dbReference type="Gene3D" id="1.25.40.20">
    <property type="entry name" value="Ankyrin repeat-containing domain"/>
    <property type="match status" value="1"/>
</dbReference>